<dbReference type="EMBL" id="CAMXCT020003206">
    <property type="protein sequence ID" value="CAL1156409.1"/>
    <property type="molecule type" value="Genomic_DNA"/>
</dbReference>
<dbReference type="OrthoDB" id="7537227at2759"/>
<accession>A0A9P1D3A3</accession>
<dbReference type="Pfam" id="PF04826">
    <property type="entry name" value="Arm_2"/>
    <property type="match status" value="1"/>
</dbReference>
<dbReference type="Gene3D" id="1.25.10.10">
    <property type="entry name" value="Leucine-rich Repeat Variant"/>
    <property type="match status" value="1"/>
</dbReference>
<feature type="domain" description="Aspartyl/asparaginy/proline hydroxylase" evidence="3">
    <location>
        <begin position="122"/>
        <end position="208"/>
    </location>
</feature>
<sequence>MGKRVFRVNTCCKRRRASVPASEGFEIVDLGLAQRLTELSYQIETCYQPCTTSYLDAKGHWNISCYSELAEDVPDLMVLGAVQHPPLLALLLPLLDELTVHLTRWWHSIHPDKNGFTLRRVQSFVTKYSATHGKSHLTRHVDGPQVHASMILQLHSPKGFAGGGITVWDSEQQEHFYQLRAGELCLLDHMVWHQSNQVTSGERWVLVVFCQQVATAIANCHLSNAPCPISQMTCQDAISIATLAADQHFQVEKSVVFGLMKMLEFGGPEERERAAFALGCVAANCSENRELMMECGAAQLMIDLLHRMLAVGSMKPATHECAWIVAALGRLASKSTSNKSIIAREGVINLVAELVRSGNALEREEAISTLCNLSANHESNKDAIVATGVVESLLKVLKGEALGCIKERLWCMAALSNLASGSVRRQTVILVAGGIKDLAKVLSSGTSKERCRAAAALASFTEHRQTILDAGVMDSLCSMLQADGPEEKEEAMFLMEDFEPARNLGLCWAKKTKCLTDQGAVFPRGNLF</sequence>
<dbReference type="Gene3D" id="2.60.120.620">
    <property type="entry name" value="q2cbj1_9rhob like domain"/>
    <property type="match status" value="1"/>
</dbReference>
<dbReference type="Pfam" id="PF05118">
    <property type="entry name" value="Asp_Arg_Hydrox"/>
    <property type="match status" value="1"/>
</dbReference>
<reference evidence="4" key="1">
    <citation type="submission" date="2022-10" db="EMBL/GenBank/DDBJ databases">
        <authorList>
            <person name="Chen Y."/>
            <person name="Dougan E. K."/>
            <person name="Chan C."/>
            <person name="Rhodes N."/>
            <person name="Thang M."/>
        </authorList>
    </citation>
    <scope>NUCLEOTIDE SEQUENCE</scope>
</reference>
<evidence type="ECO:0000313" key="5">
    <source>
        <dbReference type="EMBL" id="CAL1156409.1"/>
    </source>
</evidence>
<evidence type="ECO:0000313" key="6">
    <source>
        <dbReference type="EMBL" id="CAL4790346.1"/>
    </source>
</evidence>
<gene>
    <name evidence="4" type="ORF">C1SCF055_LOCUS28934</name>
</gene>
<dbReference type="SUPFAM" id="SSF48371">
    <property type="entry name" value="ARM repeat"/>
    <property type="match status" value="1"/>
</dbReference>
<dbReference type="PANTHER" id="PTHR23315:SF7">
    <property type="entry name" value="U-BOX DOMAIN-CONTAINING PROTEIN 4"/>
    <property type="match status" value="1"/>
</dbReference>
<protein>
    <submittedName>
        <fullName evidence="6">U-box domain-containing protein 11 (Plant U-bo x protein 11) (RING-type E3 ubiquitin transferase PUB11)</fullName>
    </submittedName>
</protein>
<keyword evidence="6" id="KW-0808">Transferase</keyword>
<keyword evidence="7" id="KW-1185">Reference proteome</keyword>
<dbReference type="EMBL" id="CAMXCT030003206">
    <property type="protein sequence ID" value="CAL4790346.1"/>
    <property type="molecule type" value="Genomic_DNA"/>
</dbReference>
<evidence type="ECO:0000256" key="1">
    <source>
        <dbReference type="ARBA" id="ARBA00010553"/>
    </source>
</evidence>
<comment type="caution">
    <text evidence="4">The sequence shown here is derived from an EMBL/GenBank/DDBJ whole genome shotgun (WGS) entry which is preliminary data.</text>
</comment>
<dbReference type="GO" id="GO:0016740">
    <property type="term" value="F:transferase activity"/>
    <property type="evidence" value="ECO:0007669"/>
    <property type="project" value="UniProtKB-KW"/>
</dbReference>
<dbReference type="SMART" id="SM00185">
    <property type="entry name" value="ARM"/>
    <property type="match status" value="3"/>
</dbReference>
<dbReference type="EMBL" id="CAMXCT010003206">
    <property type="protein sequence ID" value="CAI4003034.1"/>
    <property type="molecule type" value="Genomic_DNA"/>
</dbReference>
<dbReference type="InterPro" id="IPR016024">
    <property type="entry name" value="ARM-type_fold"/>
</dbReference>
<feature type="domain" description="Armadillo repeat-containing" evidence="2">
    <location>
        <begin position="313"/>
        <end position="482"/>
    </location>
</feature>
<evidence type="ECO:0000313" key="4">
    <source>
        <dbReference type="EMBL" id="CAI4003034.1"/>
    </source>
</evidence>
<dbReference type="InterPro" id="IPR000225">
    <property type="entry name" value="Armadillo"/>
</dbReference>
<evidence type="ECO:0000259" key="3">
    <source>
        <dbReference type="Pfam" id="PF05118"/>
    </source>
</evidence>
<dbReference type="AlphaFoldDB" id="A0A9P1D3A3"/>
<name>A0A9P1D3A3_9DINO</name>
<dbReference type="Proteomes" id="UP001152797">
    <property type="component" value="Unassembled WGS sequence"/>
</dbReference>
<reference evidence="5" key="2">
    <citation type="submission" date="2024-04" db="EMBL/GenBank/DDBJ databases">
        <authorList>
            <person name="Chen Y."/>
            <person name="Shah S."/>
            <person name="Dougan E. K."/>
            <person name="Thang M."/>
            <person name="Chan C."/>
        </authorList>
    </citation>
    <scope>NUCLEOTIDE SEQUENCE [LARGE SCALE GENOMIC DNA]</scope>
</reference>
<dbReference type="InterPro" id="IPR011989">
    <property type="entry name" value="ARM-like"/>
</dbReference>
<comment type="similarity">
    <text evidence="1">Belongs to the eutherian X-chromosome-specific Armcx family.</text>
</comment>
<dbReference type="InterPro" id="IPR007803">
    <property type="entry name" value="Asp/Arg/Pro-Hydrxlase"/>
</dbReference>
<organism evidence="4">
    <name type="scientific">Cladocopium goreaui</name>
    <dbReference type="NCBI Taxonomy" id="2562237"/>
    <lineage>
        <taxon>Eukaryota</taxon>
        <taxon>Sar</taxon>
        <taxon>Alveolata</taxon>
        <taxon>Dinophyceae</taxon>
        <taxon>Suessiales</taxon>
        <taxon>Symbiodiniaceae</taxon>
        <taxon>Cladocopium</taxon>
    </lineage>
</organism>
<evidence type="ECO:0000259" key="2">
    <source>
        <dbReference type="Pfam" id="PF04826"/>
    </source>
</evidence>
<evidence type="ECO:0000313" key="7">
    <source>
        <dbReference type="Proteomes" id="UP001152797"/>
    </source>
</evidence>
<proteinExistence type="inferred from homology"/>
<dbReference type="InterPro" id="IPR006911">
    <property type="entry name" value="ARM-rpt_dom"/>
</dbReference>
<dbReference type="PANTHER" id="PTHR23315">
    <property type="entry name" value="U BOX DOMAIN-CONTAINING"/>
    <property type="match status" value="1"/>
</dbReference>